<proteinExistence type="predicted"/>
<dbReference type="HOGENOM" id="CLU_1281727_0_0_7"/>
<dbReference type="Gene3D" id="1.25.40.10">
    <property type="entry name" value="Tetratricopeptide repeat domain"/>
    <property type="match status" value="1"/>
</dbReference>
<sequence>MTTHLDTGARADARAASSSRRAPLRALLWALVLGLGACASNKPVPEAPSPRRPAEVEAQSPLAEVPDDCEPELEADALPPIKYNERSVIEAKNLAEDGFTSLNRAEDGKLPKPEREKLIVEAVELFVTALQADPYNVHATYNLSAAYARIGRQQCAVNLLERLVKLHRLPSLHDEVETKLDRLLGRGRYRNDLDPDFFELRDEENFREVIRKFNK</sequence>
<dbReference type="KEGG" id="hoh:Hoch_3387"/>
<name>D0LV48_HALO1</name>
<dbReference type="AlphaFoldDB" id="D0LV48"/>
<gene>
    <name evidence="2" type="ordered locus">Hoch_3387</name>
</gene>
<dbReference type="STRING" id="502025.Hoch_3387"/>
<dbReference type="Proteomes" id="UP000001880">
    <property type="component" value="Chromosome"/>
</dbReference>
<evidence type="ECO:0000256" key="1">
    <source>
        <dbReference type="SAM" id="MobiDB-lite"/>
    </source>
</evidence>
<dbReference type="RefSeq" id="WP_012828489.1">
    <property type="nucleotide sequence ID" value="NC_013440.1"/>
</dbReference>
<keyword evidence="3" id="KW-1185">Reference proteome</keyword>
<evidence type="ECO:0000313" key="2">
    <source>
        <dbReference type="EMBL" id="ACY15889.1"/>
    </source>
</evidence>
<dbReference type="EMBL" id="CP001804">
    <property type="protein sequence ID" value="ACY15889.1"/>
    <property type="molecule type" value="Genomic_DNA"/>
</dbReference>
<protein>
    <submittedName>
        <fullName evidence="2">Uncharacterized protein</fullName>
    </submittedName>
</protein>
<dbReference type="SUPFAM" id="SSF48452">
    <property type="entry name" value="TPR-like"/>
    <property type="match status" value="1"/>
</dbReference>
<reference evidence="2 3" key="1">
    <citation type="journal article" date="2010" name="Stand. Genomic Sci.">
        <title>Complete genome sequence of Haliangium ochraceum type strain (SMP-2).</title>
        <authorList>
            <consortium name="US DOE Joint Genome Institute (JGI-PGF)"/>
            <person name="Ivanova N."/>
            <person name="Daum C."/>
            <person name="Lang E."/>
            <person name="Abt B."/>
            <person name="Kopitz M."/>
            <person name="Saunders E."/>
            <person name="Lapidus A."/>
            <person name="Lucas S."/>
            <person name="Glavina Del Rio T."/>
            <person name="Nolan M."/>
            <person name="Tice H."/>
            <person name="Copeland A."/>
            <person name="Cheng J.F."/>
            <person name="Chen F."/>
            <person name="Bruce D."/>
            <person name="Goodwin L."/>
            <person name="Pitluck S."/>
            <person name="Mavromatis K."/>
            <person name="Pati A."/>
            <person name="Mikhailova N."/>
            <person name="Chen A."/>
            <person name="Palaniappan K."/>
            <person name="Land M."/>
            <person name="Hauser L."/>
            <person name="Chang Y.J."/>
            <person name="Jeffries C.D."/>
            <person name="Detter J.C."/>
            <person name="Brettin T."/>
            <person name="Rohde M."/>
            <person name="Goker M."/>
            <person name="Bristow J."/>
            <person name="Markowitz V."/>
            <person name="Eisen J.A."/>
            <person name="Hugenholtz P."/>
            <person name="Kyrpides N.C."/>
            <person name="Klenk H.P."/>
        </authorList>
    </citation>
    <scope>NUCLEOTIDE SEQUENCE [LARGE SCALE GENOMIC DNA]</scope>
    <source>
        <strain evidence="3">DSM 14365 / CIP 107738 / JCM 11303 / AJ 13395 / SMP-2</strain>
    </source>
</reference>
<accession>D0LV48</accession>
<dbReference type="InterPro" id="IPR011990">
    <property type="entry name" value="TPR-like_helical_dom_sf"/>
</dbReference>
<feature type="region of interest" description="Disordered" evidence="1">
    <location>
        <begin position="42"/>
        <end position="68"/>
    </location>
</feature>
<evidence type="ECO:0000313" key="3">
    <source>
        <dbReference type="Proteomes" id="UP000001880"/>
    </source>
</evidence>
<organism evidence="2 3">
    <name type="scientific">Haliangium ochraceum (strain DSM 14365 / JCM 11303 / SMP-2)</name>
    <dbReference type="NCBI Taxonomy" id="502025"/>
    <lineage>
        <taxon>Bacteria</taxon>
        <taxon>Pseudomonadati</taxon>
        <taxon>Myxococcota</taxon>
        <taxon>Polyangia</taxon>
        <taxon>Haliangiales</taxon>
        <taxon>Kofleriaceae</taxon>
        <taxon>Haliangium</taxon>
    </lineage>
</organism>
<dbReference type="OrthoDB" id="9792573at2"/>